<accession>A0ACB8BYJ1</accession>
<proteinExistence type="predicted"/>
<gene>
    <name evidence="1" type="ORF">BV22DRAFT_24125</name>
</gene>
<dbReference type="Proteomes" id="UP000790709">
    <property type="component" value="Unassembled WGS sequence"/>
</dbReference>
<evidence type="ECO:0000313" key="2">
    <source>
        <dbReference type="Proteomes" id="UP000790709"/>
    </source>
</evidence>
<organism evidence="1 2">
    <name type="scientific">Leucogyrophana mollusca</name>
    <dbReference type="NCBI Taxonomy" id="85980"/>
    <lineage>
        <taxon>Eukaryota</taxon>
        <taxon>Fungi</taxon>
        <taxon>Dikarya</taxon>
        <taxon>Basidiomycota</taxon>
        <taxon>Agaricomycotina</taxon>
        <taxon>Agaricomycetes</taxon>
        <taxon>Agaricomycetidae</taxon>
        <taxon>Boletales</taxon>
        <taxon>Boletales incertae sedis</taxon>
        <taxon>Leucogyrophana</taxon>
    </lineage>
</organism>
<reference evidence="1" key="1">
    <citation type="journal article" date="2021" name="New Phytol.">
        <title>Evolutionary innovations through gain and loss of genes in the ectomycorrhizal Boletales.</title>
        <authorList>
            <person name="Wu G."/>
            <person name="Miyauchi S."/>
            <person name="Morin E."/>
            <person name="Kuo A."/>
            <person name="Drula E."/>
            <person name="Varga T."/>
            <person name="Kohler A."/>
            <person name="Feng B."/>
            <person name="Cao Y."/>
            <person name="Lipzen A."/>
            <person name="Daum C."/>
            <person name="Hundley H."/>
            <person name="Pangilinan J."/>
            <person name="Johnson J."/>
            <person name="Barry K."/>
            <person name="LaButti K."/>
            <person name="Ng V."/>
            <person name="Ahrendt S."/>
            <person name="Min B."/>
            <person name="Choi I.G."/>
            <person name="Park H."/>
            <person name="Plett J.M."/>
            <person name="Magnuson J."/>
            <person name="Spatafora J.W."/>
            <person name="Nagy L.G."/>
            <person name="Henrissat B."/>
            <person name="Grigoriev I.V."/>
            <person name="Yang Z.L."/>
            <person name="Xu J."/>
            <person name="Martin F.M."/>
        </authorList>
    </citation>
    <scope>NUCLEOTIDE SEQUENCE</scope>
    <source>
        <strain evidence="1">KUC20120723A-06</strain>
    </source>
</reference>
<keyword evidence="2" id="KW-1185">Reference proteome</keyword>
<protein>
    <submittedName>
        <fullName evidence="1">Uncharacterized protein</fullName>
    </submittedName>
</protein>
<comment type="caution">
    <text evidence="1">The sequence shown here is derived from an EMBL/GenBank/DDBJ whole genome shotgun (WGS) entry which is preliminary data.</text>
</comment>
<sequence>MCSFHWTYGIISSSAPALIEVNSSLHAAHLWKERGDMFSAYTGLGRLTFTSRRVHCATHSFATSTLFRSSPPPIQTPYQVIHHRNIYLDAGSGGLPYPPKHPFVLPQCLSGSSHLFQCTTASPQLPAPRLHMSSADTNHSPRSPQGIVRYGTPANSRKDLFNRVADSSVVTIEPHRRYPSLKGGRQRIA</sequence>
<name>A0ACB8BYJ1_9AGAM</name>
<evidence type="ECO:0000313" key="1">
    <source>
        <dbReference type="EMBL" id="KAH7931026.1"/>
    </source>
</evidence>
<dbReference type="EMBL" id="MU266328">
    <property type="protein sequence ID" value="KAH7931026.1"/>
    <property type="molecule type" value="Genomic_DNA"/>
</dbReference>